<dbReference type="Proteomes" id="UP001469553">
    <property type="component" value="Unassembled WGS sequence"/>
</dbReference>
<accession>A0ABV1ABD8</accession>
<dbReference type="Pfam" id="PF00690">
    <property type="entry name" value="Cation_ATPase_N"/>
    <property type="match status" value="1"/>
</dbReference>
<sequence>MEPTSPEVDQQQLDLHPPVHLCLLTACLAVLHCRRLREDSLVSGDTGSCELLCIGACHLQPFNNNGFRVSDVSLSGNPTDLEKRHAAFGKNFIPPKKAKTFLQLVWEALQDVTLIILEIAAIISLGLSFYHPPGGNAEACGQAAGGVEDEGEAQAGWIEGAAILFSVIIVVLVTAFNDWSKEKQFRGLQSRIEQEQKFTVIRKGQVIQIPVAEIVVGDIAQIKYGE</sequence>
<evidence type="ECO:0000259" key="3">
    <source>
        <dbReference type="Pfam" id="PF00690"/>
    </source>
</evidence>
<dbReference type="Gene3D" id="2.70.150.10">
    <property type="entry name" value="Calcium-transporting ATPase, cytoplasmic transduction domain A"/>
    <property type="match status" value="1"/>
</dbReference>
<keyword evidence="1" id="KW-0460">Magnesium</keyword>
<dbReference type="InterPro" id="IPR023298">
    <property type="entry name" value="ATPase_P-typ_TM_dom_sf"/>
</dbReference>
<keyword evidence="5" id="KW-1185">Reference proteome</keyword>
<keyword evidence="2" id="KW-0812">Transmembrane</keyword>
<evidence type="ECO:0000313" key="4">
    <source>
        <dbReference type="EMBL" id="MEQ2315879.1"/>
    </source>
</evidence>
<evidence type="ECO:0000256" key="2">
    <source>
        <dbReference type="SAM" id="Phobius"/>
    </source>
</evidence>
<feature type="transmembrane region" description="Helical" evidence="2">
    <location>
        <begin position="104"/>
        <end position="127"/>
    </location>
</feature>
<keyword evidence="2" id="KW-1133">Transmembrane helix</keyword>
<feature type="transmembrane region" description="Helical" evidence="2">
    <location>
        <begin position="157"/>
        <end position="176"/>
    </location>
</feature>
<reference evidence="4 5" key="1">
    <citation type="submission" date="2021-06" db="EMBL/GenBank/DDBJ databases">
        <authorList>
            <person name="Palmer J.M."/>
        </authorList>
    </citation>
    <scope>NUCLEOTIDE SEQUENCE [LARGE SCALE GENOMIC DNA]</scope>
    <source>
        <strain evidence="4 5">AS_MEX2019</strain>
        <tissue evidence="4">Muscle</tissue>
    </source>
</reference>
<evidence type="ECO:0000313" key="5">
    <source>
        <dbReference type="Proteomes" id="UP001469553"/>
    </source>
</evidence>
<name>A0ABV1ABD8_9TELE</name>
<dbReference type="EMBL" id="JAHRIP010087443">
    <property type="protein sequence ID" value="MEQ2315879.1"/>
    <property type="molecule type" value="Genomic_DNA"/>
</dbReference>
<dbReference type="InterPro" id="IPR004014">
    <property type="entry name" value="ATPase_P-typ_cation-transptr_N"/>
</dbReference>
<organism evidence="4 5">
    <name type="scientific">Ameca splendens</name>
    <dbReference type="NCBI Taxonomy" id="208324"/>
    <lineage>
        <taxon>Eukaryota</taxon>
        <taxon>Metazoa</taxon>
        <taxon>Chordata</taxon>
        <taxon>Craniata</taxon>
        <taxon>Vertebrata</taxon>
        <taxon>Euteleostomi</taxon>
        <taxon>Actinopterygii</taxon>
        <taxon>Neopterygii</taxon>
        <taxon>Teleostei</taxon>
        <taxon>Neoteleostei</taxon>
        <taxon>Acanthomorphata</taxon>
        <taxon>Ovalentaria</taxon>
        <taxon>Atherinomorphae</taxon>
        <taxon>Cyprinodontiformes</taxon>
        <taxon>Goodeidae</taxon>
        <taxon>Ameca</taxon>
    </lineage>
</organism>
<dbReference type="PANTHER" id="PTHR24093">
    <property type="entry name" value="CATION TRANSPORTING ATPASE"/>
    <property type="match status" value="1"/>
</dbReference>
<dbReference type="SUPFAM" id="SSF81665">
    <property type="entry name" value="Calcium ATPase, transmembrane domain M"/>
    <property type="match status" value="1"/>
</dbReference>
<evidence type="ECO:0000256" key="1">
    <source>
        <dbReference type="ARBA" id="ARBA00022842"/>
    </source>
</evidence>
<keyword evidence="2" id="KW-0472">Membrane</keyword>
<protein>
    <submittedName>
        <fullName evidence="4">Plasma membrane calcium-transporting ATPase 2</fullName>
    </submittedName>
</protein>
<dbReference type="Gene3D" id="1.20.1110.10">
    <property type="entry name" value="Calcium-transporting ATPase, transmembrane domain"/>
    <property type="match status" value="1"/>
</dbReference>
<gene>
    <name evidence="4" type="primary">ATP2B2_5</name>
    <name evidence="4" type="ORF">AMECASPLE_026922</name>
</gene>
<proteinExistence type="predicted"/>
<dbReference type="PANTHER" id="PTHR24093:SF435">
    <property type="entry name" value="PLASMA MEMBRANE CALCIUM-TRANSPORTING ATPASE 4"/>
    <property type="match status" value="1"/>
</dbReference>
<comment type="caution">
    <text evidence="4">The sequence shown here is derived from an EMBL/GenBank/DDBJ whole genome shotgun (WGS) entry which is preliminary data.</text>
</comment>
<feature type="domain" description="Cation-transporting P-type ATPase N-terminal" evidence="3">
    <location>
        <begin position="79"/>
        <end position="124"/>
    </location>
</feature>